<evidence type="ECO:0008006" key="3">
    <source>
        <dbReference type="Google" id="ProtNLM"/>
    </source>
</evidence>
<organism evidence="2">
    <name type="scientific">Myoviridae sp. ctq9w2</name>
    <dbReference type="NCBI Taxonomy" id="2825177"/>
    <lineage>
        <taxon>Viruses</taxon>
        <taxon>Duplodnaviria</taxon>
        <taxon>Heunggongvirae</taxon>
        <taxon>Uroviricota</taxon>
        <taxon>Caudoviricetes</taxon>
    </lineage>
</organism>
<sequence length="214" mass="25143">MTNVMLDPLPTEWPEPGTNKVYLVNCDYRIGIQIALVQDDKDLAQYEKAGIILSLMFDDETEERPVPQGKSAEECIRWLMNGWYHDGIGSSEEKRKLIDYDVDQWRIYADFRSIYGVDLATEDMHWWKFCGLLWNMPHKQSSFLQAIEIRRKKKEEAKSDAEKKAIQEAQKIYALEQPGQEYTEEEAAKIDEYDAMMARMKKKSEEEALKVFRK</sequence>
<accession>A0A8S5PXG4</accession>
<protein>
    <recommendedName>
        <fullName evidence="3">Bacteriophage Gp15 protein</fullName>
    </recommendedName>
</protein>
<proteinExistence type="predicted"/>
<dbReference type="InterPro" id="IPR009660">
    <property type="entry name" value="Phage_A500_Gp15"/>
</dbReference>
<evidence type="ECO:0000313" key="2">
    <source>
        <dbReference type="EMBL" id="DAE11281.1"/>
    </source>
</evidence>
<reference evidence="2" key="1">
    <citation type="journal article" date="2021" name="Proc. Natl. Acad. Sci. U.S.A.">
        <title>A Catalog of Tens of Thousands of Viruses from Human Metagenomes Reveals Hidden Associations with Chronic Diseases.</title>
        <authorList>
            <person name="Tisza M.J."/>
            <person name="Buck C.B."/>
        </authorList>
    </citation>
    <scope>NUCLEOTIDE SEQUENCE</scope>
    <source>
        <strain evidence="2">Ctq9w2</strain>
    </source>
</reference>
<evidence type="ECO:0000256" key="1">
    <source>
        <dbReference type="SAM" id="Coils"/>
    </source>
</evidence>
<feature type="coiled-coil region" evidence="1">
    <location>
        <begin position="144"/>
        <end position="172"/>
    </location>
</feature>
<dbReference type="EMBL" id="BK015530">
    <property type="protein sequence ID" value="DAE11281.1"/>
    <property type="molecule type" value="Genomic_DNA"/>
</dbReference>
<keyword evidence="1" id="KW-0175">Coiled coil</keyword>
<dbReference type="Pfam" id="PF06854">
    <property type="entry name" value="Phage_Gp15"/>
    <property type="match status" value="1"/>
</dbReference>
<name>A0A8S5PXG4_9CAUD</name>